<reference evidence="2" key="1">
    <citation type="journal article" date="2019" name="Int. J. Syst. Evol. Microbiol.">
        <title>The Global Catalogue of Microorganisms (GCM) 10K type strain sequencing project: providing services to taxonomists for standard genome sequencing and annotation.</title>
        <authorList>
            <consortium name="The Broad Institute Genomics Platform"/>
            <consortium name="The Broad Institute Genome Sequencing Center for Infectious Disease"/>
            <person name="Wu L."/>
            <person name="Ma J."/>
        </authorList>
    </citation>
    <scope>NUCLEOTIDE SEQUENCE [LARGE SCALE GENOMIC DNA]</scope>
    <source>
        <strain evidence="2">KCTC 52490</strain>
    </source>
</reference>
<dbReference type="Proteomes" id="UP001597512">
    <property type="component" value="Unassembled WGS sequence"/>
</dbReference>
<gene>
    <name evidence="1" type="ORF">ACFS25_06780</name>
</gene>
<dbReference type="CDD" id="cd02947">
    <property type="entry name" value="TRX_family"/>
    <property type="match status" value="1"/>
</dbReference>
<dbReference type="RefSeq" id="WP_381497877.1">
    <property type="nucleotide sequence ID" value="NZ_JBHUOM010000002.1"/>
</dbReference>
<keyword evidence="2" id="KW-1185">Reference proteome</keyword>
<organism evidence="1 2">
    <name type="scientific">Spirosoma flavum</name>
    <dbReference type="NCBI Taxonomy" id="2048557"/>
    <lineage>
        <taxon>Bacteria</taxon>
        <taxon>Pseudomonadati</taxon>
        <taxon>Bacteroidota</taxon>
        <taxon>Cytophagia</taxon>
        <taxon>Cytophagales</taxon>
        <taxon>Cytophagaceae</taxon>
        <taxon>Spirosoma</taxon>
    </lineage>
</organism>
<evidence type="ECO:0000313" key="2">
    <source>
        <dbReference type="Proteomes" id="UP001597512"/>
    </source>
</evidence>
<sequence length="109" mass="12152">MVPYSSLVTTAPQLHVLLVFSPAAPVQRAEVDCLLEKARLVLNPTVRIMRVSEATHPEVVRSFGFTSLPAFVLLQQGVELWRYSGPIDSDELVCQLGNQIEKMSFKNLL</sequence>
<proteinExistence type="predicted"/>
<evidence type="ECO:0000313" key="1">
    <source>
        <dbReference type="EMBL" id="MFD2933480.1"/>
    </source>
</evidence>
<name>A0ABW6ADQ0_9BACT</name>
<dbReference type="SUPFAM" id="SSF52833">
    <property type="entry name" value="Thioredoxin-like"/>
    <property type="match status" value="1"/>
</dbReference>
<accession>A0ABW6ADQ0</accession>
<comment type="caution">
    <text evidence="1">The sequence shown here is derived from an EMBL/GenBank/DDBJ whole genome shotgun (WGS) entry which is preliminary data.</text>
</comment>
<dbReference type="Gene3D" id="3.40.30.10">
    <property type="entry name" value="Glutaredoxin"/>
    <property type="match status" value="1"/>
</dbReference>
<dbReference type="EMBL" id="JBHUOM010000002">
    <property type="protein sequence ID" value="MFD2933480.1"/>
    <property type="molecule type" value="Genomic_DNA"/>
</dbReference>
<protein>
    <submittedName>
        <fullName evidence="1">Thioredoxin family protein</fullName>
    </submittedName>
</protein>
<dbReference type="InterPro" id="IPR036249">
    <property type="entry name" value="Thioredoxin-like_sf"/>
</dbReference>